<name>A0A6J7WFF1_9CAUD</name>
<gene>
    <name evidence="1" type="ORF">UFOVP173_46</name>
</gene>
<organism evidence="1">
    <name type="scientific">uncultured Caudovirales phage</name>
    <dbReference type="NCBI Taxonomy" id="2100421"/>
    <lineage>
        <taxon>Viruses</taxon>
        <taxon>Duplodnaviria</taxon>
        <taxon>Heunggongvirae</taxon>
        <taxon>Uroviricota</taxon>
        <taxon>Caudoviricetes</taxon>
        <taxon>Peduoviridae</taxon>
        <taxon>Maltschvirus</taxon>
        <taxon>Maltschvirus maltsch</taxon>
    </lineage>
</organism>
<protein>
    <submittedName>
        <fullName evidence="1">Uncharacterized protein</fullName>
    </submittedName>
</protein>
<evidence type="ECO:0000313" key="1">
    <source>
        <dbReference type="EMBL" id="CAB5195105.1"/>
    </source>
</evidence>
<dbReference type="EMBL" id="LR798217">
    <property type="protein sequence ID" value="CAB5195105.1"/>
    <property type="molecule type" value="Genomic_DNA"/>
</dbReference>
<sequence>MNREDIIRMAREAGDADRIDPFTKDGDWVILTPDELERFAALVASAEREACAKVCEEDDSMRWSGAANVIRARGQA</sequence>
<reference evidence="1" key="1">
    <citation type="submission" date="2020-05" db="EMBL/GenBank/DDBJ databases">
        <authorList>
            <person name="Chiriac C."/>
            <person name="Salcher M."/>
            <person name="Ghai R."/>
            <person name="Kavagutti S V."/>
        </authorList>
    </citation>
    <scope>NUCLEOTIDE SEQUENCE</scope>
</reference>
<accession>A0A6J7WFF1</accession>
<proteinExistence type="predicted"/>